<gene>
    <name evidence="2" type="ORF">HCR76_02780</name>
</gene>
<dbReference type="Pfam" id="PF00561">
    <property type="entry name" value="Abhydrolase_1"/>
    <property type="match status" value="1"/>
</dbReference>
<dbReference type="EMBL" id="CP061169">
    <property type="protein sequence ID" value="QPZ40144.1"/>
    <property type="molecule type" value="Genomic_DNA"/>
</dbReference>
<reference evidence="2 3" key="1">
    <citation type="submission" date="2020-12" db="EMBL/GenBank/DDBJ databases">
        <title>Microbacterium sp. HY060.</title>
        <authorList>
            <person name="Zhou J."/>
        </authorList>
    </citation>
    <scope>NUCLEOTIDE SEQUENCE [LARGE SCALE GENOMIC DNA]</scope>
    <source>
        <strain evidence="2 3">HY60</strain>
    </source>
</reference>
<dbReference type="InterPro" id="IPR029058">
    <property type="entry name" value="AB_hydrolase_fold"/>
</dbReference>
<dbReference type="InterPro" id="IPR000073">
    <property type="entry name" value="AB_hydrolase_1"/>
</dbReference>
<protein>
    <submittedName>
        <fullName evidence="2">Alpha/beta fold hydrolase</fullName>
    </submittedName>
</protein>
<evidence type="ECO:0000313" key="2">
    <source>
        <dbReference type="EMBL" id="QPZ40144.1"/>
    </source>
</evidence>
<dbReference type="Proteomes" id="UP000662814">
    <property type="component" value="Chromosome"/>
</dbReference>
<dbReference type="PANTHER" id="PTHR43194">
    <property type="entry name" value="HYDROLASE ALPHA/BETA FOLD FAMILY"/>
    <property type="match status" value="1"/>
</dbReference>
<keyword evidence="2" id="KW-0378">Hydrolase</keyword>
<accession>A0ABX6YNK6</accession>
<dbReference type="PANTHER" id="PTHR43194:SF2">
    <property type="entry name" value="PEROXISOMAL MEMBRANE PROTEIN LPX1"/>
    <property type="match status" value="1"/>
</dbReference>
<feature type="domain" description="AB hydrolase-1" evidence="1">
    <location>
        <begin position="36"/>
        <end position="157"/>
    </location>
</feature>
<dbReference type="SUPFAM" id="SSF53474">
    <property type="entry name" value="alpha/beta-Hydrolases"/>
    <property type="match status" value="1"/>
</dbReference>
<evidence type="ECO:0000259" key="1">
    <source>
        <dbReference type="Pfam" id="PF00561"/>
    </source>
</evidence>
<dbReference type="Gene3D" id="3.40.50.1820">
    <property type="entry name" value="alpha/beta hydrolase"/>
    <property type="match status" value="1"/>
</dbReference>
<evidence type="ECO:0000313" key="3">
    <source>
        <dbReference type="Proteomes" id="UP000662814"/>
    </source>
</evidence>
<name>A0ABX6YNK6_9MICO</name>
<keyword evidence="3" id="KW-1185">Reference proteome</keyword>
<dbReference type="InterPro" id="IPR050228">
    <property type="entry name" value="Carboxylesterase_BioH"/>
</dbReference>
<proteinExistence type="predicted"/>
<sequence>MSWSNRSMLPSAPDPRFIRSGDVQLATYEIGDPDTPPVMLVHGFASSAESNWVLTGWTRELTRNGYRVIALDHRAHGRSDKPHDRAAYSMSIMRDDVFRVMDAYAIASAPWVGYSMGARVTWYSALTENDRVTRAVLGGIPKADPFARLDITQARNYAEMGIPMTDAVTRTYIEMASERGDNDLFALVALVEGLRGDPHASIDKAPPHPLLIAAGSDDTIANEARLLADEAPDARFIDLPGRTHFNAPTSGAFRRAAIEFLQEGA</sequence>
<organism evidence="2 3">
    <name type="scientific">Paramicrobacterium chengjingii</name>
    <dbReference type="NCBI Taxonomy" id="2769067"/>
    <lineage>
        <taxon>Bacteria</taxon>
        <taxon>Bacillati</taxon>
        <taxon>Actinomycetota</taxon>
        <taxon>Actinomycetes</taxon>
        <taxon>Micrococcales</taxon>
        <taxon>Microbacteriaceae</taxon>
        <taxon>Paramicrobacterium</taxon>
    </lineage>
</organism>
<dbReference type="GO" id="GO:0016787">
    <property type="term" value="F:hydrolase activity"/>
    <property type="evidence" value="ECO:0007669"/>
    <property type="project" value="UniProtKB-KW"/>
</dbReference>